<dbReference type="PRINTS" id="PR02008">
    <property type="entry name" value="RCMTFAMILY"/>
</dbReference>
<dbReference type="PANTHER" id="PTHR22807:SF53">
    <property type="entry name" value="RIBOSOMAL RNA SMALL SUBUNIT METHYLTRANSFERASE B-RELATED"/>
    <property type="match status" value="1"/>
</dbReference>
<dbReference type="GO" id="GO:0003723">
    <property type="term" value="F:RNA binding"/>
    <property type="evidence" value="ECO:0007669"/>
    <property type="project" value="UniProtKB-KW"/>
</dbReference>
<dbReference type="InterPro" id="IPR023267">
    <property type="entry name" value="RCMT"/>
</dbReference>
<dbReference type="InterPro" id="IPR006027">
    <property type="entry name" value="NusB_RsmB_TIM44"/>
</dbReference>
<keyword evidence="4" id="KW-0949">S-adenosyl-L-methionine</keyword>
<dbReference type="InterPro" id="IPR018314">
    <property type="entry name" value="RsmB/NOL1/NOP2-like_CS"/>
</dbReference>
<dbReference type="PANTHER" id="PTHR22807">
    <property type="entry name" value="NOP2 YEAST -RELATED NOL1/NOP2/FMU SUN DOMAIN-CONTAINING"/>
    <property type="match status" value="1"/>
</dbReference>
<evidence type="ECO:0000259" key="6">
    <source>
        <dbReference type="PROSITE" id="PS51686"/>
    </source>
</evidence>
<dbReference type="InterPro" id="IPR035926">
    <property type="entry name" value="NusB-like_sf"/>
</dbReference>
<keyword evidence="3" id="KW-0808">Transferase</keyword>
<evidence type="ECO:0000256" key="1">
    <source>
        <dbReference type="ARBA" id="ARBA00007494"/>
    </source>
</evidence>
<dbReference type="AlphaFoldDB" id="A0A6J7U1W2"/>
<dbReference type="Gene3D" id="3.40.50.150">
    <property type="entry name" value="Vaccinia Virus protein VP39"/>
    <property type="match status" value="1"/>
</dbReference>
<dbReference type="EMBL" id="CAEZXQ010000001">
    <property type="protein sequence ID" value="CAB4683916.1"/>
    <property type="molecule type" value="Genomic_DNA"/>
</dbReference>
<gene>
    <name evidence="7" type="ORF">UFOPK2576_00027</name>
    <name evidence="8" type="ORF">UFOPK4358_00076</name>
</gene>
<dbReference type="InterPro" id="IPR049560">
    <property type="entry name" value="MeTrfase_RsmB-F_NOP2_cat"/>
</dbReference>
<evidence type="ECO:0000256" key="5">
    <source>
        <dbReference type="ARBA" id="ARBA00022884"/>
    </source>
</evidence>
<evidence type="ECO:0000313" key="8">
    <source>
        <dbReference type="EMBL" id="CAB5058238.1"/>
    </source>
</evidence>
<proteinExistence type="inferred from homology"/>
<dbReference type="Pfam" id="PF01029">
    <property type="entry name" value="NusB"/>
    <property type="match status" value="1"/>
</dbReference>
<reference evidence="8" key="1">
    <citation type="submission" date="2020-05" db="EMBL/GenBank/DDBJ databases">
        <authorList>
            <person name="Chiriac C."/>
            <person name="Salcher M."/>
            <person name="Ghai R."/>
            <person name="Kavagutti S V."/>
        </authorList>
    </citation>
    <scope>NUCLEOTIDE SEQUENCE</scope>
</reference>
<dbReference type="GO" id="GO:0006355">
    <property type="term" value="P:regulation of DNA-templated transcription"/>
    <property type="evidence" value="ECO:0007669"/>
    <property type="project" value="InterPro"/>
</dbReference>
<evidence type="ECO:0000256" key="3">
    <source>
        <dbReference type="ARBA" id="ARBA00022679"/>
    </source>
</evidence>
<dbReference type="Gene3D" id="1.10.940.10">
    <property type="entry name" value="NusB-like"/>
    <property type="match status" value="1"/>
</dbReference>
<organism evidence="8">
    <name type="scientific">freshwater metagenome</name>
    <dbReference type="NCBI Taxonomy" id="449393"/>
    <lineage>
        <taxon>unclassified sequences</taxon>
        <taxon>metagenomes</taxon>
        <taxon>ecological metagenomes</taxon>
    </lineage>
</organism>
<dbReference type="SUPFAM" id="SSF48013">
    <property type="entry name" value="NusB-like"/>
    <property type="match status" value="1"/>
</dbReference>
<dbReference type="InterPro" id="IPR029063">
    <property type="entry name" value="SAM-dependent_MTases_sf"/>
</dbReference>
<dbReference type="CDD" id="cd02440">
    <property type="entry name" value="AdoMet_MTases"/>
    <property type="match status" value="1"/>
</dbReference>
<accession>A0A6J7U1W2</accession>
<dbReference type="PROSITE" id="PS01153">
    <property type="entry name" value="NOL1_NOP2_SUN"/>
    <property type="match status" value="1"/>
</dbReference>
<dbReference type="SUPFAM" id="SSF53335">
    <property type="entry name" value="S-adenosyl-L-methionine-dependent methyltransferases"/>
    <property type="match status" value="1"/>
</dbReference>
<comment type="similarity">
    <text evidence="1">Belongs to the class I-like SAM-binding methyltransferase superfamily. RsmB/NOP family.</text>
</comment>
<feature type="domain" description="SAM-dependent MTase RsmB/NOP-type" evidence="6">
    <location>
        <begin position="180"/>
        <end position="457"/>
    </location>
</feature>
<dbReference type="InterPro" id="IPR001678">
    <property type="entry name" value="MeTrfase_RsmB-F_NOP2_dom"/>
</dbReference>
<dbReference type="GO" id="GO:0001510">
    <property type="term" value="P:RNA methylation"/>
    <property type="evidence" value="ECO:0007669"/>
    <property type="project" value="InterPro"/>
</dbReference>
<keyword evidence="2" id="KW-0489">Methyltransferase</keyword>
<name>A0A6J7U1W2_9ZZZZ</name>
<sequence>MLQNSLEDYLAELVYNLGKPNPNPSRLTAYELVHQVNREGAFANIRLPELLSKSKMNTADKAFTTELAYGTLRMQGRHDYILTKFIDRPFNDLDPKIVDLLRMGIHQLTQMRVPDHAAVSETVEVAKLVAGESKASYVNAILRKVSADTNDLSELTSMPNLQRLSIEYSHPEWIISSFYDQLKDWQKVEDLLKANNLPAEPDVVAWPGKSTITELCEAGATKLSGYQNGANISGVPSEFAPIIERRAGVQDRGSQAVVENFLATMQPGLSWLDMCAGPGGKAAYLFNSLREQDPSAKFLANEPIPHRAELVKRVVNNQQVVSFDGTDSSNFNERFDRILVDAPCTGLGALRRRPEARWRKSLKDLKELVTLQRNLLSSAYLLLNPGGLIAYVTCSPHLAETKAQVIDFLDAHSDMKILPIPTFATAHLQGLQDDGSMQLWTHLDQSDGMFMVLFEKVG</sequence>
<dbReference type="EMBL" id="CAFBQQ010000003">
    <property type="protein sequence ID" value="CAB5058238.1"/>
    <property type="molecule type" value="Genomic_DNA"/>
</dbReference>
<dbReference type="Pfam" id="PF01189">
    <property type="entry name" value="Methyltr_RsmB-F"/>
    <property type="match status" value="1"/>
</dbReference>
<evidence type="ECO:0000256" key="2">
    <source>
        <dbReference type="ARBA" id="ARBA00022603"/>
    </source>
</evidence>
<dbReference type="GO" id="GO:0008173">
    <property type="term" value="F:RNA methyltransferase activity"/>
    <property type="evidence" value="ECO:0007669"/>
    <property type="project" value="InterPro"/>
</dbReference>
<keyword evidence="5" id="KW-0694">RNA-binding</keyword>
<dbReference type="PROSITE" id="PS51686">
    <property type="entry name" value="SAM_MT_RSMB_NOP"/>
    <property type="match status" value="1"/>
</dbReference>
<evidence type="ECO:0000313" key="7">
    <source>
        <dbReference type="EMBL" id="CAB4683916.1"/>
    </source>
</evidence>
<protein>
    <submittedName>
        <fullName evidence="8">Unannotated protein</fullName>
    </submittedName>
</protein>
<evidence type="ECO:0000256" key="4">
    <source>
        <dbReference type="ARBA" id="ARBA00022691"/>
    </source>
</evidence>